<dbReference type="EMBL" id="ML213601">
    <property type="protein sequence ID" value="TFK38978.1"/>
    <property type="molecule type" value="Genomic_DNA"/>
</dbReference>
<feature type="transmembrane region" description="Helical" evidence="1">
    <location>
        <begin position="164"/>
        <end position="185"/>
    </location>
</feature>
<feature type="transmembrane region" description="Helical" evidence="1">
    <location>
        <begin position="124"/>
        <end position="143"/>
    </location>
</feature>
<reference evidence="2 3" key="1">
    <citation type="journal article" date="2019" name="Nat. Ecol. Evol.">
        <title>Megaphylogeny resolves global patterns of mushroom evolution.</title>
        <authorList>
            <person name="Varga T."/>
            <person name="Krizsan K."/>
            <person name="Foldi C."/>
            <person name="Dima B."/>
            <person name="Sanchez-Garcia M."/>
            <person name="Sanchez-Ramirez S."/>
            <person name="Szollosi G.J."/>
            <person name="Szarkandi J.G."/>
            <person name="Papp V."/>
            <person name="Albert L."/>
            <person name="Andreopoulos W."/>
            <person name="Angelini C."/>
            <person name="Antonin V."/>
            <person name="Barry K.W."/>
            <person name="Bougher N.L."/>
            <person name="Buchanan P."/>
            <person name="Buyck B."/>
            <person name="Bense V."/>
            <person name="Catcheside P."/>
            <person name="Chovatia M."/>
            <person name="Cooper J."/>
            <person name="Damon W."/>
            <person name="Desjardin D."/>
            <person name="Finy P."/>
            <person name="Geml J."/>
            <person name="Haridas S."/>
            <person name="Hughes K."/>
            <person name="Justo A."/>
            <person name="Karasinski D."/>
            <person name="Kautmanova I."/>
            <person name="Kiss B."/>
            <person name="Kocsube S."/>
            <person name="Kotiranta H."/>
            <person name="LaButti K.M."/>
            <person name="Lechner B.E."/>
            <person name="Liimatainen K."/>
            <person name="Lipzen A."/>
            <person name="Lukacs Z."/>
            <person name="Mihaltcheva S."/>
            <person name="Morgado L.N."/>
            <person name="Niskanen T."/>
            <person name="Noordeloos M.E."/>
            <person name="Ohm R.A."/>
            <person name="Ortiz-Santana B."/>
            <person name="Ovrebo C."/>
            <person name="Racz N."/>
            <person name="Riley R."/>
            <person name="Savchenko A."/>
            <person name="Shiryaev A."/>
            <person name="Soop K."/>
            <person name="Spirin V."/>
            <person name="Szebenyi C."/>
            <person name="Tomsovsky M."/>
            <person name="Tulloss R.E."/>
            <person name="Uehling J."/>
            <person name="Grigoriev I.V."/>
            <person name="Vagvolgyi C."/>
            <person name="Papp T."/>
            <person name="Martin F.M."/>
            <person name="Miettinen O."/>
            <person name="Hibbett D.S."/>
            <person name="Nagy L.G."/>
        </authorList>
    </citation>
    <scope>NUCLEOTIDE SEQUENCE [LARGE SCALE GENOMIC DNA]</scope>
    <source>
        <strain evidence="2 3">CBS 166.37</strain>
    </source>
</reference>
<keyword evidence="1" id="KW-1133">Transmembrane helix</keyword>
<dbReference type="AlphaFoldDB" id="A0A5C3M459"/>
<evidence type="ECO:0000256" key="1">
    <source>
        <dbReference type="SAM" id="Phobius"/>
    </source>
</evidence>
<organism evidence="2 3">
    <name type="scientific">Crucibulum laeve</name>
    <dbReference type="NCBI Taxonomy" id="68775"/>
    <lineage>
        <taxon>Eukaryota</taxon>
        <taxon>Fungi</taxon>
        <taxon>Dikarya</taxon>
        <taxon>Basidiomycota</taxon>
        <taxon>Agaricomycotina</taxon>
        <taxon>Agaricomycetes</taxon>
        <taxon>Agaricomycetidae</taxon>
        <taxon>Agaricales</taxon>
        <taxon>Agaricineae</taxon>
        <taxon>Nidulariaceae</taxon>
        <taxon>Crucibulum</taxon>
    </lineage>
</organism>
<feature type="transmembrane region" description="Helical" evidence="1">
    <location>
        <begin position="29"/>
        <end position="56"/>
    </location>
</feature>
<dbReference type="STRING" id="68775.A0A5C3M459"/>
<feature type="transmembrane region" description="Helical" evidence="1">
    <location>
        <begin position="83"/>
        <end position="104"/>
    </location>
</feature>
<keyword evidence="3" id="KW-1185">Reference proteome</keyword>
<dbReference type="Proteomes" id="UP000308652">
    <property type="component" value="Unassembled WGS sequence"/>
</dbReference>
<dbReference type="OrthoDB" id="3344043at2759"/>
<accession>A0A5C3M459</accession>
<gene>
    <name evidence="2" type="ORF">BDQ12DRAFT_722828</name>
</gene>
<feature type="transmembrane region" description="Helical" evidence="1">
    <location>
        <begin position="506"/>
        <end position="529"/>
    </location>
</feature>
<evidence type="ECO:0000313" key="2">
    <source>
        <dbReference type="EMBL" id="TFK38978.1"/>
    </source>
</evidence>
<name>A0A5C3M459_9AGAR</name>
<protein>
    <submittedName>
        <fullName evidence="2">Uncharacterized protein</fullName>
    </submittedName>
</protein>
<sequence>MYEYIRKEPNIQHFSTGAAKSKAHSSSSVARVLCFGAGIVLLLVAMIIILLSYLCFAHECHMSGKTALISTAALGKTLTISQVASHVAPITVPLVMGLCSYHVGARWMDSSTTGGPNRPSPLQLGLLLQILSSANIAALFSSMKSIHSARSKSRLSTPPMLRHSMMLLFIFLCTSYVISAADAWLHASSKAITLESTTAYIGSSPELFGRAMNTTRCDRSRYTSALTQNTCGLLSGGSGGDGRARMEGLRTISNSSSMNRVMYADDRTAILVPQSLPSNITYTATTLGVKASCRSITRECLAPVPSVNDSLDYGPNARLKLDCQGEAVFNATDVSGQEALDVQGNGISGYEISSNPFFAGAVITSQAYLDAEDEFYPNTGWFVHGNNGAWNVVYCNVSTLNVLYRHSSPDIFTVIQSSPTDLETAQYMVTFGFETPSTWVADRVDGAGLVTDPNTNSTGDTYEEAYSLELGRQVLARGAVIYQSAPTSEISSKNIVIGSRLRMAPLVLMIAAMVTYICFVLFILIQALASVLNAPLVRLASLYVNDPLTIIHTLYGKGDASSTWEYETKKRFGEESEQDRLAVGEMYGERFGVMKAGQR</sequence>
<proteinExistence type="predicted"/>
<keyword evidence="1" id="KW-0812">Transmembrane</keyword>
<keyword evidence="1" id="KW-0472">Membrane</keyword>
<evidence type="ECO:0000313" key="3">
    <source>
        <dbReference type="Proteomes" id="UP000308652"/>
    </source>
</evidence>